<evidence type="ECO:0000259" key="2">
    <source>
        <dbReference type="PROSITE" id="PS50943"/>
    </source>
</evidence>
<keyword evidence="4" id="KW-1185">Reference proteome</keyword>
<dbReference type="Gene3D" id="1.10.260.40">
    <property type="entry name" value="lambda repressor-like DNA-binding domains"/>
    <property type="match status" value="1"/>
</dbReference>
<dbReference type="GO" id="GO:0005829">
    <property type="term" value="C:cytosol"/>
    <property type="evidence" value="ECO:0007669"/>
    <property type="project" value="TreeGrafter"/>
</dbReference>
<dbReference type="InterPro" id="IPR050807">
    <property type="entry name" value="TransReg_Diox_bact_type"/>
</dbReference>
<reference evidence="3 4" key="1">
    <citation type="submission" date="2016-10" db="EMBL/GenBank/DDBJ databases">
        <authorList>
            <person name="de Groot N.N."/>
        </authorList>
    </citation>
    <scope>NUCLEOTIDE SEQUENCE [LARGE SCALE GENOMIC DNA]</scope>
    <source>
        <strain evidence="3 4">DSM 12130</strain>
    </source>
</reference>
<protein>
    <submittedName>
        <fullName evidence="3">Transcriptional regulator, XRE family with cupin sensor</fullName>
    </submittedName>
</protein>
<dbReference type="GO" id="GO:0003677">
    <property type="term" value="F:DNA binding"/>
    <property type="evidence" value="ECO:0007669"/>
    <property type="project" value="UniProtKB-KW"/>
</dbReference>
<dbReference type="CDD" id="cd02209">
    <property type="entry name" value="cupin_XRE_C"/>
    <property type="match status" value="1"/>
</dbReference>
<dbReference type="PANTHER" id="PTHR46797:SF1">
    <property type="entry name" value="METHYLPHOSPHONATE SYNTHASE"/>
    <property type="match status" value="1"/>
</dbReference>
<evidence type="ECO:0000256" key="1">
    <source>
        <dbReference type="ARBA" id="ARBA00023125"/>
    </source>
</evidence>
<dbReference type="Gene3D" id="2.60.120.10">
    <property type="entry name" value="Jelly Rolls"/>
    <property type="match status" value="1"/>
</dbReference>
<dbReference type="Pfam" id="PF07883">
    <property type="entry name" value="Cupin_2"/>
    <property type="match status" value="1"/>
</dbReference>
<gene>
    <name evidence="3" type="ORF">SAMN05660330_00750</name>
</gene>
<dbReference type="PROSITE" id="PS50943">
    <property type="entry name" value="HTH_CROC1"/>
    <property type="match status" value="1"/>
</dbReference>
<dbReference type="InterPro" id="IPR013096">
    <property type="entry name" value="Cupin_2"/>
</dbReference>
<dbReference type="OrthoDB" id="5343295at2"/>
<accession>A0A1H0LCG6</accession>
<dbReference type="CDD" id="cd00093">
    <property type="entry name" value="HTH_XRE"/>
    <property type="match status" value="1"/>
</dbReference>
<dbReference type="InterPro" id="IPR001387">
    <property type="entry name" value="Cro/C1-type_HTH"/>
</dbReference>
<evidence type="ECO:0000313" key="4">
    <source>
        <dbReference type="Proteomes" id="UP000199073"/>
    </source>
</evidence>
<dbReference type="Pfam" id="PF13560">
    <property type="entry name" value="HTH_31"/>
    <property type="match status" value="1"/>
</dbReference>
<dbReference type="AlphaFoldDB" id="A0A1H0LCG6"/>
<dbReference type="RefSeq" id="WP_092219922.1">
    <property type="nucleotide sequence ID" value="NZ_FNJI01000004.1"/>
</dbReference>
<dbReference type="InterPro" id="IPR011051">
    <property type="entry name" value="RmlC_Cupin_sf"/>
</dbReference>
<dbReference type="SUPFAM" id="SSF51182">
    <property type="entry name" value="RmlC-like cupins"/>
    <property type="match status" value="1"/>
</dbReference>
<feature type="domain" description="HTH cro/C1-type" evidence="2">
    <location>
        <begin position="12"/>
        <end position="66"/>
    </location>
</feature>
<dbReference type="SMART" id="SM00530">
    <property type="entry name" value="HTH_XRE"/>
    <property type="match status" value="1"/>
</dbReference>
<dbReference type="InterPro" id="IPR014710">
    <property type="entry name" value="RmlC-like_jellyroll"/>
</dbReference>
<sequence>MSDNSAKIAERLTTLRHKRGLTLAELSGQLGISKARLQEMESGTSAPSLGTLVRLAQFYEVALGEIFGDSADSPFCLVRKDAREAVSRFGSIEGRSHGYSYKGLGQQKENRQMEPFLVTLAPEQEHRVELNEHVGEEFIFVLDGEVEVTLLGNTDILYPGDSIYYDSTLAHRVACAGDEPATILAVIYAKQEMIIL</sequence>
<keyword evidence="1" id="KW-0238">DNA-binding</keyword>
<dbReference type="InterPro" id="IPR010982">
    <property type="entry name" value="Lambda_DNA-bd_dom_sf"/>
</dbReference>
<organism evidence="3 4">
    <name type="scientific">Desulforhopalus singaporensis</name>
    <dbReference type="NCBI Taxonomy" id="91360"/>
    <lineage>
        <taxon>Bacteria</taxon>
        <taxon>Pseudomonadati</taxon>
        <taxon>Thermodesulfobacteriota</taxon>
        <taxon>Desulfobulbia</taxon>
        <taxon>Desulfobulbales</taxon>
        <taxon>Desulfocapsaceae</taxon>
        <taxon>Desulforhopalus</taxon>
    </lineage>
</organism>
<dbReference type="GO" id="GO:0003700">
    <property type="term" value="F:DNA-binding transcription factor activity"/>
    <property type="evidence" value="ECO:0007669"/>
    <property type="project" value="TreeGrafter"/>
</dbReference>
<dbReference type="STRING" id="91360.SAMN05660330_00750"/>
<dbReference type="PANTHER" id="PTHR46797">
    <property type="entry name" value="HTH-TYPE TRANSCRIPTIONAL REGULATOR"/>
    <property type="match status" value="1"/>
</dbReference>
<name>A0A1H0LCG6_9BACT</name>
<proteinExistence type="predicted"/>
<evidence type="ECO:0000313" key="3">
    <source>
        <dbReference type="EMBL" id="SDO65878.1"/>
    </source>
</evidence>
<dbReference type="SUPFAM" id="SSF47413">
    <property type="entry name" value="lambda repressor-like DNA-binding domains"/>
    <property type="match status" value="1"/>
</dbReference>
<dbReference type="EMBL" id="FNJI01000004">
    <property type="protein sequence ID" value="SDO65878.1"/>
    <property type="molecule type" value="Genomic_DNA"/>
</dbReference>
<dbReference type="Proteomes" id="UP000199073">
    <property type="component" value="Unassembled WGS sequence"/>
</dbReference>